<gene>
    <name evidence="5" type="ORF">TELCIR_02332</name>
</gene>
<dbReference type="AlphaFoldDB" id="A0A2G9UZC9"/>
<evidence type="ECO:0000256" key="3">
    <source>
        <dbReference type="ARBA" id="ARBA00023140"/>
    </source>
</evidence>
<protein>
    <recommendedName>
        <fullName evidence="4">AMP-binding enzyme C-terminal domain-containing protein</fullName>
    </recommendedName>
</protein>
<reference evidence="5 6" key="1">
    <citation type="submission" date="2015-09" db="EMBL/GenBank/DDBJ databases">
        <title>Draft genome of the parasitic nematode Teladorsagia circumcincta isolate WARC Sus (inbred).</title>
        <authorList>
            <person name="Mitreva M."/>
        </authorList>
    </citation>
    <scope>NUCLEOTIDE SEQUENCE [LARGE SCALE GENOMIC DNA]</scope>
    <source>
        <strain evidence="5 6">S</strain>
    </source>
</reference>
<accession>A0A2G9UZC9</accession>
<dbReference type="EMBL" id="KZ345123">
    <property type="protein sequence ID" value="PIO75601.1"/>
    <property type="molecule type" value="Genomic_DNA"/>
</dbReference>
<comment type="similarity">
    <text evidence="2">Belongs to the ATP-dependent AMP-binding enzyme family.</text>
</comment>
<dbReference type="Pfam" id="PF13193">
    <property type="entry name" value="AMP-binding_C"/>
    <property type="match status" value="1"/>
</dbReference>
<evidence type="ECO:0000313" key="6">
    <source>
        <dbReference type="Proteomes" id="UP000230423"/>
    </source>
</evidence>
<organism evidence="5 6">
    <name type="scientific">Teladorsagia circumcincta</name>
    <name type="common">Brown stomach worm</name>
    <name type="synonym">Ostertagia circumcincta</name>
    <dbReference type="NCBI Taxonomy" id="45464"/>
    <lineage>
        <taxon>Eukaryota</taxon>
        <taxon>Metazoa</taxon>
        <taxon>Ecdysozoa</taxon>
        <taxon>Nematoda</taxon>
        <taxon>Chromadorea</taxon>
        <taxon>Rhabditida</taxon>
        <taxon>Rhabditina</taxon>
        <taxon>Rhabditomorpha</taxon>
        <taxon>Strongyloidea</taxon>
        <taxon>Trichostrongylidae</taxon>
        <taxon>Teladorsagia</taxon>
    </lineage>
</organism>
<dbReference type="FunFam" id="3.30.300.30:FF:000007">
    <property type="entry name" value="4-coumarate--CoA ligase 2"/>
    <property type="match status" value="1"/>
</dbReference>
<keyword evidence="3" id="KW-0576">Peroxisome</keyword>
<keyword evidence="6" id="KW-1185">Reference proteome</keyword>
<dbReference type="Gene3D" id="3.30.300.30">
    <property type="match status" value="1"/>
</dbReference>
<proteinExistence type="inferred from homology"/>
<evidence type="ECO:0000256" key="1">
    <source>
        <dbReference type="ARBA" id="ARBA00004275"/>
    </source>
</evidence>
<comment type="subcellular location">
    <subcellularLocation>
        <location evidence="1">Peroxisome</location>
    </subcellularLocation>
</comment>
<evidence type="ECO:0000256" key="2">
    <source>
        <dbReference type="ARBA" id="ARBA00006432"/>
    </source>
</evidence>
<dbReference type="InterPro" id="IPR045851">
    <property type="entry name" value="AMP-bd_C_sf"/>
</dbReference>
<dbReference type="SUPFAM" id="SSF56801">
    <property type="entry name" value="Acetyl-CoA synthetase-like"/>
    <property type="match status" value="1"/>
</dbReference>
<dbReference type="PANTHER" id="PTHR24096">
    <property type="entry name" value="LONG-CHAIN-FATTY-ACID--COA LIGASE"/>
    <property type="match status" value="1"/>
</dbReference>
<dbReference type="InterPro" id="IPR025110">
    <property type="entry name" value="AMP-bd_C"/>
</dbReference>
<dbReference type="OrthoDB" id="10253869at2759"/>
<evidence type="ECO:0000259" key="4">
    <source>
        <dbReference type="Pfam" id="PF13193"/>
    </source>
</evidence>
<sequence length="122" mass="13617">MAATQCPLLIPELPLPYLQRREYAPFPHVPPAELEDILLSHPQIRDAAVIGVPHADKGEVPKAYVVRTTDTLREDDVKAFVNGQVSSYKHLAGGVEFLEAIPKSPTGKILRRVLRDRTKSRQ</sequence>
<name>A0A2G9UZC9_TELCI</name>
<dbReference type="GO" id="GO:0016405">
    <property type="term" value="F:CoA-ligase activity"/>
    <property type="evidence" value="ECO:0007669"/>
    <property type="project" value="TreeGrafter"/>
</dbReference>
<evidence type="ECO:0000313" key="5">
    <source>
        <dbReference type="EMBL" id="PIO75601.1"/>
    </source>
</evidence>
<feature type="domain" description="AMP-binding enzyme C-terminal" evidence="4">
    <location>
        <begin position="33"/>
        <end position="108"/>
    </location>
</feature>
<dbReference type="GO" id="GO:0005777">
    <property type="term" value="C:peroxisome"/>
    <property type="evidence" value="ECO:0007669"/>
    <property type="project" value="UniProtKB-SubCell"/>
</dbReference>
<dbReference type="PANTHER" id="PTHR24096:SF422">
    <property type="entry name" value="BCDNA.GH02901"/>
    <property type="match status" value="1"/>
</dbReference>
<dbReference type="Proteomes" id="UP000230423">
    <property type="component" value="Unassembled WGS sequence"/>
</dbReference>